<organism evidence="2 3">
    <name type="scientific">Nitzschia inconspicua</name>
    <dbReference type="NCBI Taxonomy" id="303405"/>
    <lineage>
        <taxon>Eukaryota</taxon>
        <taxon>Sar</taxon>
        <taxon>Stramenopiles</taxon>
        <taxon>Ochrophyta</taxon>
        <taxon>Bacillariophyta</taxon>
        <taxon>Bacillariophyceae</taxon>
        <taxon>Bacillariophycidae</taxon>
        <taxon>Bacillariales</taxon>
        <taxon>Bacillariaceae</taxon>
        <taxon>Nitzschia</taxon>
    </lineage>
</organism>
<protein>
    <submittedName>
        <fullName evidence="2">Uncharacterized protein</fullName>
    </submittedName>
</protein>
<reference evidence="2" key="1">
    <citation type="journal article" date="2021" name="Sci. Rep.">
        <title>Diploid genomic architecture of Nitzschia inconspicua, an elite biomass production diatom.</title>
        <authorList>
            <person name="Oliver A."/>
            <person name="Podell S."/>
            <person name="Pinowska A."/>
            <person name="Traller J.C."/>
            <person name="Smith S.R."/>
            <person name="McClure R."/>
            <person name="Beliaev A."/>
            <person name="Bohutskyi P."/>
            <person name="Hill E.A."/>
            <person name="Rabines A."/>
            <person name="Zheng H."/>
            <person name="Allen L.Z."/>
            <person name="Kuo A."/>
            <person name="Grigoriev I.V."/>
            <person name="Allen A.E."/>
            <person name="Hazlebeck D."/>
            <person name="Allen E.E."/>
        </authorList>
    </citation>
    <scope>NUCLEOTIDE SEQUENCE</scope>
    <source>
        <strain evidence="2">Hildebrandi</strain>
    </source>
</reference>
<feature type="region of interest" description="Disordered" evidence="1">
    <location>
        <begin position="70"/>
        <end position="124"/>
    </location>
</feature>
<dbReference type="EMBL" id="JAGRRH010000024">
    <property type="protein sequence ID" value="KAG7343100.1"/>
    <property type="molecule type" value="Genomic_DNA"/>
</dbReference>
<gene>
    <name evidence="2" type="ORF">IV203_021045</name>
</gene>
<evidence type="ECO:0000313" key="2">
    <source>
        <dbReference type="EMBL" id="KAG7343100.1"/>
    </source>
</evidence>
<feature type="compositionally biased region" description="Low complexity" evidence="1">
    <location>
        <begin position="96"/>
        <end position="108"/>
    </location>
</feature>
<proteinExistence type="predicted"/>
<sequence length="270" mass="29201">MINSDASFIKPGKSLSHGNILQSSARNRVADQTGIADGQVATPTRNLHYRRRTMGLDVLLRGSDQCSAHYNSIPSFPRTNSIPNNMKSSRRGSGDGFLSGSSSSSPPGRLRRSHTPTSHRAHRTCNVSSAASIVQRSGSKRIKTTLLDIACWCSIEHKDAEETLTRLMVALELLKEHAVDSYYQVILRKYQGIETLRLASTTFPTPEVLGLVNITLKLLETDDATEVSTTPSNSGGFVAEAPVDGMVIDLSALSPTSVTDDMLAEQNTTA</sequence>
<keyword evidence="3" id="KW-1185">Reference proteome</keyword>
<comment type="caution">
    <text evidence="2">The sequence shown here is derived from an EMBL/GenBank/DDBJ whole genome shotgun (WGS) entry which is preliminary data.</text>
</comment>
<accession>A0A9K3KGD6</accession>
<evidence type="ECO:0000313" key="3">
    <source>
        <dbReference type="Proteomes" id="UP000693970"/>
    </source>
</evidence>
<dbReference type="Proteomes" id="UP000693970">
    <property type="component" value="Unassembled WGS sequence"/>
</dbReference>
<feature type="compositionally biased region" description="Basic residues" evidence="1">
    <location>
        <begin position="109"/>
        <end position="123"/>
    </location>
</feature>
<evidence type="ECO:0000256" key="1">
    <source>
        <dbReference type="SAM" id="MobiDB-lite"/>
    </source>
</evidence>
<feature type="compositionally biased region" description="Polar residues" evidence="1">
    <location>
        <begin position="70"/>
        <end position="87"/>
    </location>
</feature>
<dbReference type="AlphaFoldDB" id="A0A9K3KGD6"/>
<name>A0A9K3KGD6_9STRA</name>
<reference evidence="2" key="2">
    <citation type="submission" date="2021-04" db="EMBL/GenBank/DDBJ databases">
        <authorList>
            <person name="Podell S."/>
        </authorList>
    </citation>
    <scope>NUCLEOTIDE SEQUENCE</scope>
    <source>
        <strain evidence="2">Hildebrandi</strain>
    </source>
</reference>